<comment type="catalytic activity">
    <reaction evidence="21">
        <text>L-seryl-[protein] + ATP = O-phospho-L-seryl-[protein] + ADP + H(+)</text>
        <dbReference type="Rhea" id="RHEA:17989"/>
        <dbReference type="Rhea" id="RHEA-COMP:9863"/>
        <dbReference type="Rhea" id="RHEA-COMP:11604"/>
        <dbReference type="ChEBI" id="CHEBI:15378"/>
        <dbReference type="ChEBI" id="CHEBI:29999"/>
        <dbReference type="ChEBI" id="CHEBI:30616"/>
        <dbReference type="ChEBI" id="CHEBI:83421"/>
        <dbReference type="ChEBI" id="CHEBI:456216"/>
        <dbReference type="EC" id="2.7.11.1"/>
    </reaction>
</comment>
<keyword evidence="12" id="KW-0677">Repeat</keyword>
<dbReference type="GO" id="GO:0006952">
    <property type="term" value="P:defense response"/>
    <property type="evidence" value="ECO:0007669"/>
    <property type="project" value="UniProtKB-ARBA"/>
</dbReference>
<evidence type="ECO:0000256" key="13">
    <source>
        <dbReference type="ARBA" id="ARBA00022741"/>
    </source>
</evidence>
<keyword evidence="15 22" id="KW-0067">ATP-binding</keyword>
<dbReference type="FunFam" id="3.80.10.10:FF:000095">
    <property type="entry name" value="LRR receptor-like serine/threonine-protein kinase GSO1"/>
    <property type="match status" value="1"/>
</dbReference>
<evidence type="ECO:0000256" key="2">
    <source>
        <dbReference type="ARBA" id="ARBA00004479"/>
    </source>
</evidence>
<dbReference type="FunFam" id="3.80.10.10:FF:000288">
    <property type="entry name" value="LRR receptor-like serine/threonine-protein kinase EFR"/>
    <property type="match status" value="1"/>
</dbReference>
<keyword evidence="16 23" id="KW-1133">Transmembrane helix</keyword>
<evidence type="ECO:0000256" key="23">
    <source>
        <dbReference type="SAM" id="Phobius"/>
    </source>
</evidence>
<name>A0AAF0W7T3_DAUCS</name>
<evidence type="ECO:0000259" key="25">
    <source>
        <dbReference type="PROSITE" id="PS50011"/>
    </source>
</evidence>
<evidence type="ECO:0000256" key="16">
    <source>
        <dbReference type="ARBA" id="ARBA00022989"/>
    </source>
</evidence>
<evidence type="ECO:0000256" key="15">
    <source>
        <dbReference type="ARBA" id="ARBA00022840"/>
    </source>
</evidence>
<dbReference type="Pfam" id="PF08263">
    <property type="entry name" value="LRRNT_2"/>
    <property type="match status" value="1"/>
</dbReference>
<evidence type="ECO:0000256" key="14">
    <source>
        <dbReference type="ARBA" id="ARBA00022777"/>
    </source>
</evidence>
<feature type="transmembrane region" description="Helical" evidence="23">
    <location>
        <begin position="651"/>
        <end position="672"/>
    </location>
</feature>
<evidence type="ECO:0000256" key="22">
    <source>
        <dbReference type="PROSITE-ProRule" id="PRU10141"/>
    </source>
</evidence>
<keyword evidence="5" id="KW-1003">Cell membrane</keyword>
<dbReference type="PROSITE" id="PS50011">
    <property type="entry name" value="PROTEIN_KINASE_DOM"/>
    <property type="match status" value="1"/>
</dbReference>
<accession>A0AAF0W7T3</accession>
<dbReference type="InterPro" id="IPR000719">
    <property type="entry name" value="Prot_kinase_dom"/>
</dbReference>
<protein>
    <recommendedName>
        <fullName evidence="4">non-specific serine/threonine protein kinase</fullName>
        <ecNumber evidence="4">2.7.11.1</ecNumber>
    </recommendedName>
</protein>
<dbReference type="SUPFAM" id="SSF56112">
    <property type="entry name" value="Protein kinase-like (PK-like)"/>
    <property type="match status" value="1"/>
</dbReference>
<keyword evidence="18" id="KW-0675">Receptor</keyword>
<dbReference type="Pfam" id="PF00069">
    <property type="entry name" value="Pkinase"/>
    <property type="match status" value="1"/>
</dbReference>
<evidence type="ECO:0000256" key="7">
    <source>
        <dbReference type="ARBA" id="ARBA00022553"/>
    </source>
</evidence>
<dbReference type="InterPro" id="IPR011009">
    <property type="entry name" value="Kinase-like_dom_sf"/>
</dbReference>
<keyword evidence="19" id="KW-0325">Glycoprotein</keyword>
<evidence type="ECO:0000256" key="21">
    <source>
        <dbReference type="ARBA" id="ARBA00048679"/>
    </source>
</evidence>
<evidence type="ECO:0000256" key="20">
    <source>
        <dbReference type="ARBA" id="ARBA00047899"/>
    </source>
</evidence>
<organism evidence="26 27">
    <name type="scientific">Daucus carota subsp. sativus</name>
    <name type="common">Carrot</name>
    <dbReference type="NCBI Taxonomy" id="79200"/>
    <lineage>
        <taxon>Eukaryota</taxon>
        <taxon>Viridiplantae</taxon>
        <taxon>Streptophyta</taxon>
        <taxon>Embryophyta</taxon>
        <taxon>Tracheophyta</taxon>
        <taxon>Spermatophyta</taxon>
        <taxon>Magnoliopsida</taxon>
        <taxon>eudicotyledons</taxon>
        <taxon>Gunneridae</taxon>
        <taxon>Pentapetalae</taxon>
        <taxon>asterids</taxon>
        <taxon>campanulids</taxon>
        <taxon>Apiales</taxon>
        <taxon>Apiaceae</taxon>
        <taxon>Apioideae</taxon>
        <taxon>Scandiceae</taxon>
        <taxon>Daucinae</taxon>
        <taxon>Daucus</taxon>
        <taxon>Daucus sect. Daucus</taxon>
    </lineage>
</organism>
<evidence type="ECO:0000256" key="17">
    <source>
        <dbReference type="ARBA" id="ARBA00023136"/>
    </source>
</evidence>
<dbReference type="GO" id="GO:0004674">
    <property type="term" value="F:protein serine/threonine kinase activity"/>
    <property type="evidence" value="ECO:0007669"/>
    <property type="project" value="UniProtKB-KW"/>
</dbReference>
<dbReference type="PANTHER" id="PTHR27008">
    <property type="entry name" value="OS04G0122200 PROTEIN"/>
    <property type="match status" value="1"/>
</dbReference>
<reference evidence="26" key="1">
    <citation type="journal article" date="2016" name="Nat. Genet.">
        <title>A high-quality carrot genome assembly provides new insights into carotenoid accumulation and asterid genome evolution.</title>
        <authorList>
            <person name="Iorizzo M."/>
            <person name="Ellison S."/>
            <person name="Senalik D."/>
            <person name="Zeng P."/>
            <person name="Satapoomin P."/>
            <person name="Huang J."/>
            <person name="Bowman M."/>
            <person name="Iovene M."/>
            <person name="Sanseverino W."/>
            <person name="Cavagnaro P."/>
            <person name="Yildiz M."/>
            <person name="Macko-Podgorni A."/>
            <person name="Moranska E."/>
            <person name="Grzebelus E."/>
            <person name="Grzebelus D."/>
            <person name="Ashrafi H."/>
            <person name="Zheng Z."/>
            <person name="Cheng S."/>
            <person name="Spooner D."/>
            <person name="Van Deynze A."/>
            <person name="Simon P."/>
        </authorList>
    </citation>
    <scope>NUCLEOTIDE SEQUENCE</scope>
    <source>
        <tissue evidence="26">Leaf</tissue>
    </source>
</reference>
<dbReference type="PROSITE" id="PS00107">
    <property type="entry name" value="PROTEIN_KINASE_ATP"/>
    <property type="match status" value="1"/>
</dbReference>
<keyword evidence="27" id="KW-1185">Reference proteome</keyword>
<proteinExistence type="inferred from homology"/>
<dbReference type="SUPFAM" id="SSF52058">
    <property type="entry name" value="L domain-like"/>
    <property type="match status" value="2"/>
</dbReference>
<keyword evidence="17 23" id="KW-0472">Membrane</keyword>
<dbReference type="GO" id="GO:0051707">
    <property type="term" value="P:response to other organism"/>
    <property type="evidence" value="ECO:0007669"/>
    <property type="project" value="UniProtKB-ARBA"/>
</dbReference>
<comment type="subcellular location">
    <subcellularLocation>
        <location evidence="1">Cell membrane</location>
        <topology evidence="1">Single-pass membrane protein</topology>
    </subcellularLocation>
    <subcellularLocation>
        <location evidence="2">Membrane</location>
        <topology evidence="2">Single-pass type I membrane protein</topology>
    </subcellularLocation>
</comment>
<dbReference type="FunFam" id="1.10.510.10:FF:000358">
    <property type="entry name" value="Putative leucine-rich repeat receptor-like serine/threonine-protein kinase"/>
    <property type="match status" value="1"/>
</dbReference>
<keyword evidence="9" id="KW-0808">Transferase</keyword>
<keyword evidence="14" id="KW-0418">Kinase</keyword>
<gene>
    <name evidence="26" type="ORF">DCAR_0104060</name>
</gene>
<evidence type="ECO:0000256" key="11">
    <source>
        <dbReference type="ARBA" id="ARBA00022729"/>
    </source>
</evidence>
<dbReference type="KEGG" id="dcr:108223579"/>
<evidence type="ECO:0000313" key="26">
    <source>
        <dbReference type="EMBL" id="WOG84875.1"/>
    </source>
</evidence>
<evidence type="ECO:0000256" key="3">
    <source>
        <dbReference type="ARBA" id="ARBA00008684"/>
    </source>
</evidence>
<dbReference type="Proteomes" id="UP000077755">
    <property type="component" value="Chromosome 1"/>
</dbReference>
<comment type="catalytic activity">
    <reaction evidence="20">
        <text>L-threonyl-[protein] + ATP = O-phospho-L-threonyl-[protein] + ADP + H(+)</text>
        <dbReference type="Rhea" id="RHEA:46608"/>
        <dbReference type="Rhea" id="RHEA-COMP:11060"/>
        <dbReference type="Rhea" id="RHEA-COMP:11605"/>
        <dbReference type="ChEBI" id="CHEBI:15378"/>
        <dbReference type="ChEBI" id="CHEBI:30013"/>
        <dbReference type="ChEBI" id="CHEBI:30616"/>
        <dbReference type="ChEBI" id="CHEBI:61977"/>
        <dbReference type="ChEBI" id="CHEBI:456216"/>
        <dbReference type="EC" id="2.7.11.1"/>
    </reaction>
</comment>
<dbReference type="PROSITE" id="PS00108">
    <property type="entry name" value="PROTEIN_KINASE_ST"/>
    <property type="match status" value="1"/>
</dbReference>
<comment type="similarity">
    <text evidence="3">Belongs to the protein kinase superfamily. Ser/Thr protein kinase family.</text>
</comment>
<dbReference type="SMART" id="SM00220">
    <property type="entry name" value="S_TKc"/>
    <property type="match status" value="1"/>
</dbReference>
<dbReference type="Gene3D" id="1.10.510.10">
    <property type="entry name" value="Transferase(Phosphotransferase) domain 1"/>
    <property type="match status" value="1"/>
</dbReference>
<dbReference type="Gene3D" id="3.80.10.10">
    <property type="entry name" value="Ribonuclease Inhibitor"/>
    <property type="match status" value="3"/>
</dbReference>
<dbReference type="GO" id="GO:0005524">
    <property type="term" value="F:ATP binding"/>
    <property type="evidence" value="ECO:0007669"/>
    <property type="project" value="UniProtKB-UniRule"/>
</dbReference>
<evidence type="ECO:0000256" key="4">
    <source>
        <dbReference type="ARBA" id="ARBA00012513"/>
    </source>
</evidence>
<dbReference type="InterPro" id="IPR013210">
    <property type="entry name" value="LRR_N_plant-typ"/>
</dbReference>
<dbReference type="SMART" id="SM00369">
    <property type="entry name" value="LRR_TYP"/>
    <property type="match status" value="6"/>
</dbReference>
<evidence type="ECO:0000313" key="27">
    <source>
        <dbReference type="Proteomes" id="UP000077755"/>
    </source>
</evidence>
<keyword evidence="10 23" id="KW-0812">Transmembrane</keyword>
<dbReference type="InterPro" id="IPR001611">
    <property type="entry name" value="Leu-rich_rpt"/>
</dbReference>
<feature type="domain" description="Protein kinase" evidence="25">
    <location>
        <begin position="707"/>
        <end position="1021"/>
    </location>
</feature>
<keyword evidence="6" id="KW-0723">Serine/threonine-protein kinase</keyword>
<evidence type="ECO:0000256" key="19">
    <source>
        <dbReference type="ARBA" id="ARBA00023180"/>
    </source>
</evidence>
<keyword evidence="7" id="KW-0597">Phosphoprotein</keyword>
<dbReference type="PRINTS" id="PR00019">
    <property type="entry name" value="LEURICHRPT"/>
</dbReference>
<dbReference type="InterPro" id="IPR017441">
    <property type="entry name" value="Protein_kinase_ATP_BS"/>
</dbReference>
<evidence type="ECO:0000256" key="12">
    <source>
        <dbReference type="ARBA" id="ARBA00022737"/>
    </source>
</evidence>
<evidence type="ECO:0000256" key="8">
    <source>
        <dbReference type="ARBA" id="ARBA00022614"/>
    </source>
</evidence>
<keyword evidence="11 24" id="KW-0732">Signal</keyword>
<dbReference type="Pfam" id="PF13855">
    <property type="entry name" value="LRR_8"/>
    <property type="match status" value="1"/>
</dbReference>
<feature type="chain" id="PRO_5042053053" description="non-specific serine/threonine protein kinase" evidence="24">
    <location>
        <begin position="21"/>
        <end position="1025"/>
    </location>
</feature>
<evidence type="ECO:0000256" key="6">
    <source>
        <dbReference type="ARBA" id="ARBA00022527"/>
    </source>
</evidence>
<dbReference type="Pfam" id="PF00560">
    <property type="entry name" value="LRR_1"/>
    <property type="match status" value="5"/>
</dbReference>
<dbReference type="InterPro" id="IPR051809">
    <property type="entry name" value="Plant_receptor-like_S/T_kinase"/>
</dbReference>
<keyword evidence="8" id="KW-0433">Leucine-rich repeat</keyword>
<dbReference type="InterPro" id="IPR032675">
    <property type="entry name" value="LRR_dom_sf"/>
</dbReference>
<dbReference type="InterPro" id="IPR003591">
    <property type="entry name" value="Leu-rich_rpt_typical-subtyp"/>
</dbReference>
<dbReference type="Gene3D" id="3.30.200.20">
    <property type="entry name" value="Phosphorylase Kinase, domain 1"/>
    <property type="match status" value="1"/>
</dbReference>
<sequence length="1025" mass="111554">MIFPCFAILVILTISATSDCNYNAAATFLSNVTDRQALLSVRTYITGHPPVLSSWNNSIHFCHWEGVICSRRHQRVMVLNLSSQQLEGTLSPHIGNLSFLRAIFLDGNTLRGFIPVEIGKLFRLRHLYLGSNFFQGRFPMSLSYCLELKSISIPKNSLKGNLPEFTSWSKLTSFNALKNNFTGPIPSSIGNMSSLQFLDLGGNFLTGSIPLEVSDLSKLEYLQLAGNNLSGKVPVQLYNISSLSSFSLAINELLEGNLPADLGSTLPNLQVFFAGGNSFSGPFPPSITNASQLVLIDIAYNYIVGPLPMNLGSLRSLEEINLGDNKLGINQQPGDLGFLDSLVNSTGLEYVGLNENGFSGEIPSSIVNLSTTLDGLSLYGNNIYGSIPREIGNLLNITELSLSENMLTGSIPASICKLSKLGSLSLGNNNISGVIPACIGNITGLLLLSLESNMLHETIPPSLFNISSLQELRLFSNLLSGMIPEHIGLSSLSRGLFLQQNLLTGPLPSNIGSLIHLVKLRVSDNRLTGVIPASLRDCVMLEELLMEGNLFDGSIPSSLKGLRSLAFLDLSNNNISGNIPRFLGELPQIQFLNLSHNKLGGDVPKKGLFSNVSAFSIVGNFQLCGGIQALKLRACPANISKTKEKQFPLRILPLIIVLPLAALFAFFAFGFYQIKKSKKKNAPILVLPEEKYPRISYQDLLLATDNFSPNNWLGGGKYGSVYKGIMDSSQQNIAVKVLNIEVHGANKNFLVECETLRIVRHRNLIKIITACSSTDFKGNDFKALVFELMKNGSLDNWLHPSLSNQETERNLTLLQRLDIAIDVASAVDYLHHQCPTKILHSDIKPSNILLDEELVARVGDFGLARILLTSTGDINNQAQSNSNSTGVRGTVGYVPPEYGMGGKISAEGDVYSYGILLLEMFSGQRPTSILMENANDLHDYVKKALPHGVMKITDPRIVIQREDGGSHGGDIVAKSGISSKMEVCLASIFEVGILCSVEIPKERIDIGIAVKLLRVARDKLLKHGQ</sequence>
<dbReference type="EMBL" id="CP093343">
    <property type="protein sequence ID" value="WOG84875.1"/>
    <property type="molecule type" value="Genomic_DNA"/>
</dbReference>
<feature type="binding site" evidence="22">
    <location>
        <position position="736"/>
    </location>
    <ligand>
        <name>ATP</name>
        <dbReference type="ChEBI" id="CHEBI:30616"/>
    </ligand>
</feature>
<evidence type="ECO:0000256" key="24">
    <source>
        <dbReference type="SAM" id="SignalP"/>
    </source>
</evidence>
<dbReference type="AlphaFoldDB" id="A0AAF0W7T3"/>
<reference evidence="26" key="2">
    <citation type="submission" date="2022-03" db="EMBL/GenBank/DDBJ databases">
        <title>Draft title - Genomic analysis of global carrot germplasm unveils the trajectory of domestication and the origin of high carotenoid orange carrot.</title>
        <authorList>
            <person name="Iorizzo M."/>
            <person name="Ellison S."/>
            <person name="Senalik D."/>
            <person name="Macko-Podgorni A."/>
            <person name="Grzebelus D."/>
            <person name="Bostan H."/>
            <person name="Rolling W."/>
            <person name="Curaba J."/>
            <person name="Simon P."/>
        </authorList>
    </citation>
    <scope>NUCLEOTIDE SEQUENCE</scope>
    <source>
        <tissue evidence="26">Leaf</tissue>
    </source>
</reference>
<evidence type="ECO:0000256" key="1">
    <source>
        <dbReference type="ARBA" id="ARBA00004162"/>
    </source>
</evidence>
<evidence type="ECO:0000256" key="10">
    <source>
        <dbReference type="ARBA" id="ARBA00022692"/>
    </source>
</evidence>
<evidence type="ECO:0000256" key="9">
    <source>
        <dbReference type="ARBA" id="ARBA00022679"/>
    </source>
</evidence>
<evidence type="ECO:0000256" key="18">
    <source>
        <dbReference type="ARBA" id="ARBA00023170"/>
    </source>
</evidence>
<dbReference type="EC" id="2.7.11.1" evidence="4"/>
<dbReference type="FunFam" id="3.30.200.20:FF:000432">
    <property type="entry name" value="LRR receptor-like serine/threonine-protein kinase EFR"/>
    <property type="match status" value="1"/>
</dbReference>
<keyword evidence="13 22" id="KW-0547">Nucleotide-binding</keyword>
<dbReference type="InterPro" id="IPR008271">
    <property type="entry name" value="Ser/Thr_kinase_AS"/>
</dbReference>
<dbReference type="GO" id="GO:0005886">
    <property type="term" value="C:plasma membrane"/>
    <property type="evidence" value="ECO:0007669"/>
    <property type="project" value="UniProtKB-SubCell"/>
</dbReference>
<dbReference type="PANTHER" id="PTHR27008:SF592">
    <property type="entry name" value="LEUCINE-RICH REPEAT RECEPTOR-LIKE PROTEIN KINASE FAMILY PROTEIN-RELATED"/>
    <property type="match status" value="1"/>
</dbReference>
<feature type="signal peptide" evidence="24">
    <location>
        <begin position="1"/>
        <end position="20"/>
    </location>
</feature>
<evidence type="ECO:0000256" key="5">
    <source>
        <dbReference type="ARBA" id="ARBA00022475"/>
    </source>
</evidence>